<comment type="caution">
    <text evidence="12">The sequence shown here is derived from an EMBL/GenBank/DDBJ whole genome shotgun (WGS) entry which is preliminary data.</text>
</comment>
<evidence type="ECO:0000313" key="13">
    <source>
        <dbReference type="Proteomes" id="UP000801492"/>
    </source>
</evidence>
<dbReference type="SUPFAM" id="SSF54160">
    <property type="entry name" value="Chromo domain-like"/>
    <property type="match status" value="1"/>
</dbReference>
<keyword evidence="8" id="KW-0539">Nucleus</keyword>
<dbReference type="InterPro" id="IPR053820">
    <property type="entry name" value="MSL3_chromo-like"/>
</dbReference>
<dbReference type="GO" id="GO:0006325">
    <property type="term" value="P:chromatin organization"/>
    <property type="evidence" value="ECO:0007669"/>
    <property type="project" value="UniProtKB-KW"/>
</dbReference>
<sequence length="471" mass="54514">MLDLDSDSSLYIFILVFYVFSVIKTFKINEINNMVSTRGVKLKFYEGERVLCYEPDPTKAKVLYDSKVLDIVVNKDHRGRKNVEYLIHFQGWNSSWDRCVREEYVLKDTPENRQLQKDLAEKSQLQLGAYLYRRERKKHNRKISERIAQSSEDGSSGSPAHMDTEESASSSEEDSSVEEDTIPIELTQDLRNILEHDYHLINNRNKLMKLPTEPNVVSILESYWRHYAMSLLCGLNEKSHGRHRNPSKIRPEDLQRNLNLCKEMLDGLRIYFDFTLIDLLLYRKEQNQIETAQAKYLSSIPSVKQEVTVKTELEDLEYAHLPNVETDDENYNNHDGEGHHSNNIGQRIATRRRGLRSGRSLDADTNGILHEPVTNTRHTASAGTSDTPGPMAKLLSWRLLPEHVYSQQPLPPSLVYGATHLLRLLIKLPDLLNACSVSENKLKVLLSHIDTFIDFLDNHKEWYGDKFYLDQ</sequence>
<dbReference type="InterPro" id="IPR038217">
    <property type="entry name" value="MRG_C_sf"/>
</dbReference>
<dbReference type="InterPro" id="IPR008676">
    <property type="entry name" value="MRG"/>
</dbReference>
<evidence type="ECO:0000256" key="6">
    <source>
        <dbReference type="ARBA" id="ARBA00023015"/>
    </source>
</evidence>
<dbReference type="Gene3D" id="1.10.274.30">
    <property type="entry name" value="MRG domain"/>
    <property type="match status" value="1"/>
</dbReference>
<dbReference type="PROSITE" id="PS51640">
    <property type="entry name" value="MRG"/>
    <property type="match status" value="1"/>
</dbReference>
<evidence type="ECO:0000256" key="7">
    <source>
        <dbReference type="ARBA" id="ARBA00023163"/>
    </source>
</evidence>
<dbReference type="InterPro" id="IPR016197">
    <property type="entry name" value="Chromo-like_dom_sf"/>
</dbReference>
<evidence type="ECO:0000256" key="3">
    <source>
        <dbReference type="ARBA" id="ARBA00022454"/>
    </source>
</evidence>
<protein>
    <recommendedName>
        <fullName evidence="9">Protein male-specific lethal-3</fullName>
    </recommendedName>
</protein>
<keyword evidence="4" id="KW-0832">Ubl conjugation</keyword>
<dbReference type="PANTHER" id="PTHR10880">
    <property type="entry name" value="MORTALITY FACTOR 4-LIKE PROTEIN"/>
    <property type="match status" value="1"/>
</dbReference>
<keyword evidence="5" id="KW-0156">Chromatin regulator</keyword>
<organism evidence="12 13">
    <name type="scientific">Ignelater luminosus</name>
    <name type="common">Cucubano</name>
    <name type="synonym">Pyrophorus luminosus</name>
    <dbReference type="NCBI Taxonomy" id="2038154"/>
    <lineage>
        <taxon>Eukaryota</taxon>
        <taxon>Metazoa</taxon>
        <taxon>Ecdysozoa</taxon>
        <taxon>Arthropoda</taxon>
        <taxon>Hexapoda</taxon>
        <taxon>Insecta</taxon>
        <taxon>Pterygota</taxon>
        <taxon>Neoptera</taxon>
        <taxon>Endopterygota</taxon>
        <taxon>Coleoptera</taxon>
        <taxon>Polyphaga</taxon>
        <taxon>Elateriformia</taxon>
        <taxon>Elateroidea</taxon>
        <taxon>Elateridae</taxon>
        <taxon>Agrypninae</taxon>
        <taxon>Pyrophorini</taxon>
        <taxon>Ignelater</taxon>
    </lineage>
</organism>
<dbReference type="Proteomes" id="UP000801492">
    <property type="component" value="Unassembled WGS sequence"/>
</dbReference>
<dbReference type="GO" id="GO:0006355">
    <property type="term" value="P:regulation of DNA-templated transcription"/>
    <property type="evidence" value="ECO:0007669"/>
    <property type="project" value="InterPro"/>
</dbReference>
<dbReference type="InterPro" id="IPR026541">
    <property type="entry name" value="MRG_dom"/>
</dbReference>
<keyword evidence="6" id="KW-0805">Transcription regulation</keyword>
<evidence type="ECO:0000313" key="12">
    <source>
        <dbReference type="EMBL" id="KAF2893299.1"/>
    </source>
</evidence>
<keyword evidence="13" id="KW-1185">Reference proteome</keyword>
<dbReference type="EMBL" id="VTPC01008088">
    <property type="protein sequence ID" value="KAF2893299.1"/>
    <property type="molecule type" value="Genomic_DNA"/>
</dbReference>
<dbReference type="FunFam" id="2.30.30.140:FF:000042">
    <property type="entry name" value="male-specific lethal 3 homolog"/>
    <property type="match status" value="1"/>
</dbReference>
<dbReference type="Gene3D" id="2.30.30.140">
    <property type="match status" value="1"/>
</dbReference>
<dbReference type="SMART" id="SM00298">
    <property type="entry name" value="CHROMO"/>
    <property type="match status" value="1"/>
</dbReference>
<dbReference type="GO" id="GO:0035267">
    <property type="term" value="C:NuA4 histone acetyltransferase complex"/>
    <property type="evidence" value="ECO:0007669"/>
    <property type="project" value="TreeGrafter"/>
</dbReference>
<feature type="compositionally biased region" description="Polar residues" evidence="10">
    <location>
        <begin position="147"/>
        <end position="158"/>
    </location>
</feature>
<comment type="subcellular location">
    <subcellularLocation>
        <location evidence="2">Chromosome</location>
    </subcellularLocation>
    <subcellularLocation>
        <location evidence="1">Nucleus</location>
    </subcellularLocation>
</comment>
<dbReference type="OrthoDB" id="10044771at2759"/>
<dbReference type="InterPro" id="IPR000953">
    <property type="entry name" value="Chromo/chromo_shadow_dom"/>
</dbReference>
<dbReference type="GO" id="GO:0072487">
    <property type="term" value="C:MSL complex"/>
    <property type="evidence" value="ECO:0007669"/>
    <property type="project" value="TreeGrafter"/>
</dbReference>
<dbReference type="GO" id="GO:0005634">
    <property type="term" value="C:nucleus"/>
    <property type="evidence" value="ECO:0007669"/>
    <property type="project" value="UniProtKB-SubCell"/>
</dbReference>
<evidence type="ECO:0000259" key="11">
    <source>
        <dbReference type="SMART" id="SM00298"/>
    </source>
</evidence>
<dbReference type="PANTHER" id="PTHR10880:SF15">
    <property type="entry name" value="MSL COMPLEX SUBUNIT 3"/>
    <property type="match status" value="1"/>
</dbReference>
<evidence type="ECO:0000256" key="8">
    <source>
        <dbReference type="ARBA" id="ARBA00023242"/>
    </source>
</evidence>
<feature type="region of interest" description="Disordered" evidence="10">
    <location>
        <begin position="136"/>
        <end position="179"/>
    </location>
</feature>
<reference evidence="12" key="1">
    <citation type="submission" date="2019-08" db="EMBL/GenBank/DDBJ databases">
        <title>The genome of the North American firefly Photinus pyralis.</title>
        <authorList>
            <consortium name="Photinus pyralis genome working group"/>
            <person name="Fallon T.R."/>
            <person name="Sander Lower S.E."/>
            <person name="Weng J.-K."/>
        </authorList>
    </citation>
    <scope>NUCLEOTIDE SEQUENCE</scope>
    <source>
        <strain evidence="12">TRF0915ILg1</strain>
        <tissue evidence="12">Whole body</tissue>
    </source>
</reference>
<feature type="compositionally biased region" description="Basic and acidic residues" evidence="10">
    <location>
        <begin position="331"/>
        <end position="340"/>
    </location>
</feature>
<dbReference type="Pfam" id="PF05712">
    <property type="entry name" value="MRG"/>
    <property type="match status" value="1"/>
</dbReference>
<name>A0A8K0CVK6_IGNLU</name>
<evidence type="ECO:0000256" key="1">
    <source>
        <dbReference type="ARBA" id="ARBA00004123"/>
    </source>
</evidence>
<dbReference type="AlphaFoldDB" id="A0A8K0CVK6"/>
<keyword evidence="7" id="KW-0804">Transcription</keyword>
<evidence type="ECO:0000256" key="2">
    <source>
        <dbReference type="ARBA" id="ARBA00004286"/>
    </source>
</evidence>
<evidence type="ECO:0000256" key="10">
    <source>
        <dbReference type="SAM" id="MobiDB-lite"/>
    </source>
</evidence>
<evidence type="ECO:0000256" key="9">
    <source>
        <dbReference type="ARBA" id="ARBA00069454"/>
    </source>
</evidence>
<evidence type="ECO:0000256" key="5">
    <source>
        <dbReference type="ARBA" id="ARBA00022853"/>
    </source>
</evidence>
<keyword evidence="3" id="KW-0158">Chromosome</keyword>
<accession>A0A8K0CVK6</accession>
<evidence type="ECO:0000256" key="4">
    <source>
        <dbReference type="ARBA" id="ARBA00022843"/>
    </source>
</evidence>
<feature type="region of interest" description="Disordered" evidence="10">
    <location>
        <begin position="331"/>
        <end position="367"/>
    </location>
</feature>
<dbReference type="Pfam" id="PF22732">
    <property type="entry name" value="MSL3_chromo-like"/>
    <property type="match status" value="1"/>
</dbReference>
<proteinExistence type="predicted"/>
<feature type="domain" description="Chromo" evidence="11">
    <location>
        <begin position="44"/>
        <end position="123"/>
    </location>
</feature>
<gene>
    <name evidence="12" type="ORF">ILUMI_12855</name>
</gene>